<evidence type="ECO:0000256" key="1">
    <source>
        <dbReference type="ARBA" id="ARBA00004370"/>
    </source>
</evidence>
<comment type="function">
    <text evidence="5">Probably involved in the biogenesis of the COX complex.</text>
</comment>
<comment type="subcellular location">
    <subcellularLocation>
        <location evidence="1">Membrane</location>
    </subcellularLocation>
    <subcellularLocation>
        <location evidence="5">Mitochondrion inner membrane</location>
        <topology evidence="5">Multi-pass membrane protein</topology>
    </subcellularLocation>
</comment>
<dbReference type="EMBL" id="JADXDR010000205">
    <property type="protein sequence ID" value="KAI7836096.1"/>
    <property type="molecule type" value="Genomic_DNA"/>
</dbReference>
<dbReference type="InterPro" id="IPR045214">
    <property type="entry name" value="Surf1/Surf4"/>
</dbReference>
<comment type="caution">
    <text evidence="6">The sequence shown here is derived from an EMBL/GenBank/DDBJ whole genome shotgun (WGS) entry which is preliminary data.</text>
</comment>
<accession>A0AAD5DG27</accession>
<evidence type="ECO:0000256" key="5">
    <source>
        <dbReference type="RuleBase" id="RU363076"/>
    </source>
</evidence>
<evidence type="ECO:0000313" key="6">
    <source>
        <dbReference type="EMBL" id="KAI7836096.1"/>
    </source>
</evidence>
<evidence type="ECO:0000256" key="3">
    <source>
        <dbReference type="ARBA" id="ARBA00022989"/>
    </source>
</evidence>
<dbReference type="Pfam" id="PF02104">
    <property type="entry name" value="SURF1"/>
    <property type="match status" value="1"/>
</dbReference>
<evidence type="ECO:0000313" key="7">
    <source>
        <dbReference type="Proteomes" id="UP001205105"/>
    </source>
</evidence>
<keyword evidence="3" id="KW-1133">Transmembrane helix</keyword>
<dbReference type="InterPro" id="IPR002994">
    <property type="entry name" value="Surf1/Shy1"/>
</dbReference>
<dbReference type="PROSITE" id="PS50895">
    <property type="entry name" value="SURF1"/>
    <property type="match status" value="1"/>
</dbReference>
<keyword evidence="7" id="KW-1185">Reference proteome</keyword>
<dbReference type="GO" id="GO:0005743">
    <property type="term" value="C:mitochondrial inner membrane"/>
    <property type="evidence" value="ECO:0007669"/>
    <property type="project" value="UniProtKB-SubCell"/>
</dbReference>
<name>A0AAD5DG27_9CHLO</name>
<dbReference type="Proteomes" id="UP001205105">
    <property type="component" value="Unassembled WGS sequence"/>
</dbReference>
<gene>
    <name evidence="6" type="ORF">COHA_010024</name>
</gene>
<proteinExistence type="inferred from homology"/>
<dbReference type="PANTHER" id="PTHR23427">
    <property type="entry name" value="SURFEIT LOCUS PROTEIN"/>
    <property type="match status" value="1"/>
</dbReference>
<keyword evidence="5" id="KW-0496">Mitochondrion</keyword>
<dbReference type="AlphaFoldDB" id="A0AAD5DG27"/>
<organism evidence="6 7">
    <name type="scientific">Chlorella ohadii</name>
    <dbReference type="NCBI Taxonomy" id="2649997"/>
    <lineage>
        <taxon>Eukaryota</taxon>
        <taxon>Viridiplantae</taxon>
        <taxon>Chlorophyta</taxon>
        <taxon>core chlorophytes</taxon>
        <taxon>Trebouxiophyceae</taxon>
        <taxon>Chlorellales</taxon>
        <taxon>Chlorellaceae</taxon>
        <taxon>Chlorella clade</taxon>
        <taxon>Chlorella</taxon>
    </lineage>
</organism>
<keyword evidence="5" id="KW-0999">Mitochondrion inner membrane</keyword>
<dbReference type="PANTHER" id="PTHR23427:SF2">
    <property type="entry name" value="SURFEIT LOCUS PROTEIN 1"/>
    <property type="match status" value="1"/>
</dbReference>
<evidence type="ECO:0000256" key="2">
    <source>
        <dbReference type="ARBA" id="ARBA00022692"/>
    </source>
</evidence>
<keyword evidence="2" id="KW-0812">Transmembrane</keyword>
<keyword evidence="4" id="KW-0472">Membrane</keyword>
<protein>
    <recommendedName>
        <fullName evidence="5">SURF1-like protein</fullName>
    </recommendedName>
</protein>
<comment type="similarity">
    <text evidence="5">Belongs to the SURF1 family.</text>
</comment>
<dbReference type="CDD" id="cd06662">
    <property type="entry name" value="SURF1"/>
    <property type="match status" value="1"/>
</dbReference>
<sequence>MQRSRQLATLGARLRVAAAAAGGSAAARAWQPAQQQLLSLNTLASSSAAAARAAPEHAAALAATARRQAAAAGRRSFAADAVARPGPAPRGTSKAGSGRSLWSGMFLLVPGGLAAFLGKWQWDRREWKRELLERREGMMQGEPLDLFAIDEEPEEYRRVFVEGTFDHAASQYVGPRTRQVAGTNKQGFLIVTPLRQQGGPRCVMVNRGWVPTEWKEDAAMRAEGQPAGKASAVRIEGILRHGEDPGGFVPPNEPEKGNWFYMNPSELAVAGGLPAQAPLVEVVTETPGTYIGRGPPTATEILGGRRRGPDIQESYPLPKSMDDMLHFSVMPQDHFNYAATWWTLSAATLALAVKAIRQGVKAR</sequence>
<evidence type="ECO:0000256" key="4">
    <source>
        <dbReference type="ARBA" id="ARBA00023136"/>
    </source>
</evidence>
<reference evidence="6" key="1">
    <citation type="submission" date="2020-11" db="EMBL/GenBank/DDBJ databases">
        <title>Chlorella ohadii genome sequencing and assembly.</title>
        <authorList>
            <person name="Murik O."/>
            <person name="Treves H."/>
            <person name="Kedem I."/>
            <person name="Shotland Y."/>
            <person name="Kaplan A."/>
        </authorList>
    </citation>
    <scope>NUCLEOTIDE SEQUENCE</scope>
    <source>
        <strain evidence="6">1</strain>
    </source>
</reference>